<keyword evidence="6" id="KW-1185">Reference proteome</keyword>
<dbReference type="PROSITE" id="PS50030">
    <property type="entry name" value="UBA"/>
    <property type="match status" value="1"/>
</dbReference>
<dbReference type="SUPFAM" id="SSF54236">
    <property type="entry name" value="Ubiquitin-like"/>
    <property type="match status" value="2"/>
</dbReference>
<feature type="domain" description="UBA" evidence="3">
    <location>
        <begin position="612"/>
        <end position="657"/>
    </location>
</feature>
<evidence type="ECO:0000256" key="2">
    <source>
        <dbReference type="SAM" id="Phobius"/>
    </source>
</evidence>
<dbReference type="Pfam" id="PF00627">
    <property type="entry name" value="UBA"/>
    <property type="match status" value="1"/>
</dbReference>
<keyword evidence="2" id="KW-1133">Transmembrane helix</keyword>
<evidence type="ECO:0000259" key="3">
    <source>
        <dbReference type="PROSITE" id="PS50030"/>
    </source>
</evidence>
<proteinExistence type="predicted"/>
<dbReference type="InterPro" id="IPR009060">
    <property type="entry name" value="UBA-like_sf"/>
</dbReference>
<dbReference type="CDD" id="cd17039">
    <property type="entry name" value="Ubl_ubiquitin_like"/>
    <property type="match status" value="2"/>
</dbReference>
<dbReference type="Proteomes" id="UP000623129">
    <property type="component" value="Unassembled WGS sequence"/>
</dbReference>
<feature type="region of interest" description="Disordered" evidence="1">
    <location>
        <begin position="242"/>
        <end position="265"/>
    </location>
</feature>
<name>A0A833QLM3_9POAL</name>
<keyword evidence="2" id="KW-0812">Transmembrane</keyword>
<dbReference type="GO" id="GO:0005829">
    <property type="term" value="C:cytosol"/>
    <property type="evidence" value="ECO:0007669"/>
    <property type="project" value="TreeGrafter"/>
</dbReference>
<gene>
    <name evidence="5" type="ORF">FCM35_KLT11036</name>
</gene>
<accession>A0A833QLM3</accession>
<evidence type="ECO:0000256" key="1">
    <source>
        <dbReference type="SAM" id="MobiDB-lite"/>
    </source>
</evidence>
<evidence type="ECO:0000259" key="4">
    <source>
        <dbReference type="PROSITE" id="PS50053"/>
    </source>
</evidence>
<dbReference type="InterPro" id="IPR015496">
    <property type="entry name" value="Ubiquilin"/>
</dbReference>
<reference evidence="5" key="1">
    <citation type="submission" date="2020-01" db="EMBL/GenBank/DDBJ databases">
        <title>Genome sequence of Kobresia littledalei, the first chromosome-level genome in the family Cyperaceae.</title>
        <authorList>
            <person name="Qu G."/>
        </authorList>
    </citation>
    <scope>NUCLEOTIDE SEQUENCE</scope>
    <source>
        <strain evidence="5">C.B.Clarke</strain>
        <tissue evidence="5">Leaf</tissue>
    </source>
</reference>
<feature type="domain" description="Ubiquitin-like" evidence="4">
    <location>
        <begin position="299"/>
        <end position="368"/>
    </location>
</feature>
<dbReference type="SUPFAM" id="SSF46934">
    <property type="entry name" value="UBA-like"/>
    <property type="match status" value="1"/>
</dbReference>
<dbReference type="SMART" id="SM00213">
    <property type="entry name" value="UBQ"/>
    <property type="match status" value="2"/>
</dbReference>
<feature type="domain" description="Ubiquitin-like" evidence="4">
    <location>
        <begin position="15"/>
        <end position="75"/>
    </location>
</feature>
<dbReference type="Pfam" id="PF00240">
    <property type="entry name" value="ubiquitin"/>
    <property type="match status" value="2"/>
</dbReference>
<dbReference type="PROSITE" id="PS50053">
    <property type="entry name" value="UBIQUITIN_2"/>
    <property type="match status" value="2"/>
</dbReference>
<evidence type="ECO:0000313" key="5">
    <source>
        <dbReference type="EMBL" id="KAF3324879.1"/>
    </source>
</evidence>
<sequence>MGSSGEGSHHESSPVTLQIQLMDRSKISVQTNIDQTVEEFKLVLADLTCVPSDEQWLVHTGRILRNPQTLRSYGLFLFWLHTFIIDLLVDRAFAELIEADNISQDMYDSAFNILDGVTRHIEVVVPEELFASRLVFLFLLLFSSFLSVGYAERNYDSFFLFEDPIDLQGGLPTITMGATTHMPGIGTGYDGSCNHVQSLLYSLSGPYSGKDFAVRLNQSRLQFKSFAQTFLSLLTMGSDGESTDDEFTVGSDGASTDDEFTMGSDGESIDEECTILIQWADRSKISMGSDGETTEDEPVSLQIQLPDGSEISVATELDITVEEFKLWLANRTGIPANEFKLVYNETILRNPQTIRNCVLDPDKVIRLICCSTPQSNTSIVSMSSPSTPRSPRETCKLDAANRSFKKPQSQLLDKHLYCTANIIERIPSLRQMEDTVGIKYILQYLFHVEIQRRMASLKAIITEIIKALTSMASQHGISFGREENLLSLCLSHLNLVGTSGSGPESLNTNRSECAPNSNPLPNPCAFNSYRATTWPLIDYEETIDKIMLLLLSDATLLRHCMEVKLLTVSRINPTMYPCFVTAAALDAYFGPIERKILALQNGGSDDFALKAAVSEELFASQLAQMEEMGFMDRRENIKALLNSGGDVQKAVKRLLEKPNLDEGR</sequence>
<dbReference type="EMBL" id="SWLB01000021">
    <property type="protein sequence ID" value="KAF3324879.1"/>
    <property type="molecule type" value="Genomic_DNA"/>
</dbReference>
<keyword evidence="2" id="KW-0472">Membrane</keyword>
<dbReference type="AlphaFoldDB" id="A0A833QLM3"/>
<dbReference type="SMART" id="SM00165">
    <property type="entry name" value="UBA"/>
    <property type="match status" value="1"/>
</dbReference>
<dbReference type="InterPro" id="IPR000626">
    <property type="entry name" value="Ubiquitin-like_dom"/>
</dbReference>
<organism evidence="5 6">
    <name type="scientific">Carex littledalei</name>
    <dbReference type="NCBI Taxonomy" id="544730"/>
    <lineage>
        <taxon>Eukaryota</taxon>
        <taxon>Viridiplantae</taxon>
        <taxon>Streptophyta</taxon>
        <taxon>Embryophyta</taxon>
        <taxon>Tracheophyta</taxon>
        <taxon>Spermatophyta</taxon>
        <taxon>Magnoliopsida</taxon>
        <taxon>Liliopsida</taxon>
        <taxon>Poales</taxon>
        <taxon>Cyperaceae</taxon>
        <taxon>Cyperoideae</taxon>
        <taxon>Cariceae</taxon>
        <taxon>Carex</taxon>
        <taxon>Carex subgen. Euthyceras</taxon>
    </lineage>
</organism>
<dbReference type="PANTHER" id="PTHR10677">
    <property type="entry name" value="UBIQUILIN"/>
    <property type="match status" value="1"/>
</dbReference>
<protein>
    <submittedName>
        <fullName evidence="5">Ubiquitin domain-containing protein DSK2b</fullName>
    </submittedName>
</protein>
<feature type="transmembrane region" description="Helical" evidence="2">
    <location>
        <begin position="130"/>
        <end position="151"/>
    </location>
</feature>
<dbReference type="GO" id="GO:0031593">
    <property type="term" value="F:polyubiquitin modification-dependent protein binding"/>
    <property type="evidence" value="ECO:0007669"/>
    <property type="project" value="TreeGrafter"/>
</dbReference>
<dbReference type="PANTHER" id="PTHR10677:SF3">
    <property type="entry name" value="FI07626P-RELATED"/>
    <property type="match status" value="1"/>
</dbReference>
<dbReference type="GO" id="GO:0006511">
    <property type="term" value="P:ubiquitin-dependent protein catabolic process"/>
    <property type="evidence" value="ECO:0007669"/>
    <property type="project" value="TreeGrafter"/>
</dbReference>
<evidence type="ECO:0000313" key="6">
    <source>
        <dbReference type="Proteomes" id="UP000623129"/>
    </source>
</evidence>
<dbReference type="InterPro" id="IPR029071">
    <property type="entry name" value="Ubiquitin-like_domsf"/>
</dbReference>
<comment type="caution">
    <text evidence="5">The sequence shown here is derived from an EMBL/GenBank/DDBJ whole genome shotgun (WGS) entry which is preliminary data.</text>
</comment>
<dbReference type="OrthoDB" id="267397at2759"/>
<dbReference type="Gene3D" id="3.10.20.90">
    <property type="entry name" value="Phosphatidylinositol 3-kinase Catalytic Subunit, Chain A, domain 1"/>
    <property type="match status" value="2"/>
</dbReference>
<dbReference type="Gene3D" id="1.10.8.10">
    <property type="entry name" value="DNA helicase RuvA subunit, C-terminal domain"/>
    <property type="match status" value="1"/>
</dbReference>
<dbReference type="InterPro" id="IPR015940">
    <property type="entry name" value="UBA"/>
</dbReference>